<sequence length="70" mass="8381">MLLNRFEDALALADKLREQFLASSSVFTAWLNVRHRLRQPVEWDDVPIAFHKHADVHYVFGWLEVLNQRY</sequence>
<organism evidence="1 2">
    <name type="scientific">Caballeronia hypogeia</name>
    <dbReference type="NCBI Taxonomy" id="1777140"/>
    <lineage>
        <taxon>Bacteria</taxon>
        <taxon>Pseudomonadati</taxon>
        <taxon>Pseudomonadota</taxon>
        <taxon>Betaproteobacteria</taxon>
        <taxon>Burkholderiales</taxon>
        <taxon>Burkholderiaceae</taxon>
        <taxon>Caballeronia</taxon>
    </lineage>
</organism>
<name>A0A158CJ83_9BURK</name>
<evidence type="ECO:0000313" key="1">
    <source>
        <dbReference type="EMBL" id="SAK82423.1"/>
    </source>
</evidence>
<proteinExistence type="predicted"/>
<protein>
    <submittedName>
        <fullName evidence="1">Uncharacterized protein</fullName>
    </submittedName>
</protein>
<accession>A0A158CJ83</accession>
<gene>
    <name evidence="1" type="ORF">AWB79_05483</name>
</gene>
<keyword evidence="2" id="KW-1185">Reference proteome</keyword>
<evidence type="ECO:0000313" key="2">
    <source>
        <dbReference type="Proteomes" id="UP000054851"/>
    </source>
</evidence>
<dbReference type="EMBL" id="FCOA02000023">
    <property type="protein sequence ID" value="SAK82423.1"/>
    <property type="molecule type" value="Genomic_DNA"/>
</dbReference>
<comment type="caution">
    <text evidence="1">The sequence shown here is derived from an EMBL/GenBank/DDBJ whole genome shotgun (WGS) entry which is preliminary data.</text>
</comment>
<reference evidence="1" key="1">
    <citation type="submission" date="2016-01" db="EMBL/GenBank/DDBJ databases">
        <authorList>
            <person name="Peeters C."/>
        </authorList>
    </citation>
    <scope>NUCLEOTIDE SEQUENCE</scope>
    <source>
        <strain evidence="1">LMG 29322</strain>
    </source>
</reference>
<dbReference type="AlphaFoldDB" id="A0A158CJ83"/>
<dbReference type="Proteomes" id="UP000054851">
    <property type="component" value="Unassembled WGS sequence"/>
</dbReference>